<evidence type="ECO:0000256" key="2">
    <source>
        <dbReference type="ARBA" id="ARBA00022723"/>
    </source>
</evidence>
<dbReference type="InterPro" id="IPR006680">
    <property type="entry name" value="Amidohydro-rel"/>
</dbReference>
<dbReference type="PANTHER" id="PTHR11271">
    <property type="entry name" value="GUANINE DEAMINASE"/>
    <property type="match status" value="1"/>
</dbReference>
<dbReference type="InterPro" id="IPR051607">
    <property type="entry name" value="Metallo-dep_hydrolases"/>
</dbReference>
<dbReference type="SUPFAM" id="SSF51338">
    <property type="entry name" value="Composite domain of metallo-dependent hydrolases"/>
    <property type="match status" value="1"/>
</dbReference>
<reference evidence="6" key="1">
    <citation type="submission" date="2018-05" db="EMBL/GenBank/DDBJ databases">
        <authorList>
            <person name="Lanie J.A."/>
            <person name="Ng W.-L."/>
            <person name="Kazmierczak K.M."/>
            <person name="Andrzejewski T.M."/>
            <person name="Davidsen T.M."/>
            <person name="Wayne K.J."/>
            <person name="Tettelin H."/>
            <person name="Glass J.I."/>
            <person name="Rusch D."/>
            <person name="Podicherti R."/>
            <person name="Tsui H.-C.T."/>
            <person name="Winkler M.E."/>
        </authorList>
    </citation>
    <scope>NUCLEOTIDE SEQUENCE</scope>
</reference>
<feature type="domain" description="Amidohydrolase-related" evidence="5">
    <location>
        <begin position="53"/>
        <end position="433"/>
    </location>
</feature>
<gene>
    <name evidence="6" type="ORF">METZ01_LOCUS120737</name>
</gene>
<evidence type="ECO:0000313" key="6">
    <source>
        <dbReference type="EMBL" id="SVA67883.1"/>
    </source>
</evidence>
<sequence>MKIRGTILHTPNKGQLEVLEDRVVSTDPLGVIISVVPYTDDCQPDIELDKSVVLLPGLVDTHVHAPQWPQLGTGLDEPLEKWLFKYTFPLEARYSDTSFAQRVWQSMVPKLLGQGTTTAVYFSSIHEAATTALAETCLAFGQRSYVGRVAMDHPDGTPDWYRDLSASDGVEASHRSIVDIRSMPGNKGLVQPIVTPRFIPACTDELLSGLGRLAEAESVLTQTHCSESDWEHGYVLERHGTSDTSSLESFGLLRDHSVLAHGSHLTEQDIHVAAEAGAGVAHCPISNSYFANAIFPLARALESGLRVGLGSDVAGGSQSNLFRQCEHAVTVSRMLDDGVDASVGAETRGVHNSRIDIPTAFWTATAGGAELLGIPVGVLAEGFVFDAIAVDIGPNSSVDLWPELDDWPRVFEKLVRCSTATDITRVWVAGNEVTTSSDNQLQSLQPS</sequence>
<dbReference type="PANTHER" id="PTHR11271:SF6">
    <property type="entry name" value="GUANINE DEAMINASE"/>
    <property type="match status" value="1"/>
</dbReference>
<evidence type="ECO:0000259" key="5">
    <source>
        <dbReference type="Pfam" id="PF01979"/>
    </source>
</evidence>
<dbReference type="GO" id="GO:0046098">
    <property type="term" value="P:guanine metabolic process"/>
    <property type="evidence" value="ECO:0007669"/>
    <property type="project" value="TreeGrafter"/>
</dbReference>
<keyword evidence="3" id="KW-0378">Hydrolase</keyword>
<dbReference type="Pfam" id="PF01979">
    <property type="entry name" value="Amidohydro_1"/>
    <property type="match status" value="1"/>
</dbReference>
<dbReference type="Gene3D" id="2.30.40.10">
    <property type="entry name" value="Urease, subunit C, domain 1"/>
    <property type="match status" value="1"/>
</dbReference>
<organism evidence="6">
    <name type="scientific">marine metagenome</name>
    <dbReference type="NCBI Taxonomy" id="408172"/>
    <lineage>
        <taxon>unclassified sequences</taxon>
        <taxon>metagenomes</taxon>
        <taxon>ecological metagenomes</taxon>
    </lineage>
</organism>
<protein>
    <recommendedName>
        <fullName evidence="5">Amidohydrolase-related domain-containing protein</fullName>
    </recommendedName>
</protein>
<dbReference type="InterPro" id="IPR032466">
    <property type="entry name" value="Metal_Hydrolase"/>
</dbReference>
<dbReference type="GO" id="GO:0008892">
    <property type="term" value="F:guanine deaminase activity"/>
    <property type="evidence" value="ECO:0007669"/>
    <property type="project" value="TreeGrafter"/>
</dbReference>
<dbReference type="Gene3D" id="3.20.20.140">
    <property type="entry name" value="Metal-dependent hydrolases"/>
    <property type="match status" value="1"/>
</dbReference>
<evidence type="ECO:0000256" key="4">
    <source>
        <dbReference type="ARBA" id="ARBA00022833"/>
    </source>
</evidence>
<keyword evidence="2" id="KW-0479">Metal-binding</keyword>
<dbReference type="AlphaFoldDB" id="A0A381XUG3"/>
<proteinExistence type="predicted"/>
<dbReference type="GO" id="GO:0005829">
    <property type="term" value="C:cytosol"/>
    <property type="evidence" value="ECO:0007669"/>
    <property type="project" value="TreeGrafter"/>
</dbReference>
<comment type="cofactor">
    <cofactor evidence="1">
        <name>Zn(2+)</name>
        <dbReference type="ChEBI" id="CHEBI:29105"/>
    </cofactor>
</comment>
<dbReference type="GO" id="GO:0008270">
    <property type="term" value="F:zinc ion binding"/>
    <property type="evidence" value="ECO:0007669"/>
    <property type="project" value="TreeGrafter"/>
</dbReference>
<evidence type="ECO:0000256" key="3">
    <source>
        <dbReference type="ARBA" id="ARBA00022801"/>
    </source>
</evidence>
<dbReference type="SUPFAM" id="SSF51556">
    <property type="entry name" value="Metallo-dependent hydrolases"/>
    <property type="match status" value="1"/>
</dbReference>
<evidence type="ECO:0000256" key="1">
    <source>
        <dbReference type="ARBA" id="ARBA00001947"/>
    </source>
</evidence>
<name>A0A381XUG3_9ZZZZ</name>
<keyword evidence="4" id="KW-0862">Zinc</keyword>
<dbReference type="EMBL" id="UINC01016275">
    <property type="protein sequence ID" value="SVA67883.1"/>
    <property type="molecule type" value="Genomic_DNA"/>
</dbReference>
<accession>A0A381XUG3</accession>
<dbReference type="InterPro" id="IPR011059">
    <property type="entry name" value="Metal-dep_hydrolase_composite"/>
</dbReference>